<reference evidence="6" key="1">
    <citation type="submission" date="2020-05" db="EMBL/GenBank/DDBJ databases">
        <authorList>
            <person name="Chiriac C."/>
            <person name="Salcher M."/>
            <person name="Ghai R."/>
            <person name="Kavagutti S V."/>
        </authorList>
    </citation>
    <scope>NUCLEOTIDE SEQUENCE</scope>
</reference>
<comment type="similarity">
    <text evidence="1">Belongs to the universal ribosomal protein uL15 family.</text>
</comment>
<dbReference type="PANTHER" id="PTHR12934">
    <property type="entry name" value="50S RIBOSOMAL PROTEIN L15"/>
    <property type="match status" value="1"/>
</dbReference>
<evidence type="ECO:0000256" key="1">
    <source>
        <dbReference type="ARBA" id="ARBA00007320"/>
    </source>
</evidence>
<dbReference type="NCBIfam" id="TIGR01071">
    <property type="entry name" value="rplO_bact"/>
    <property type="match status" value="1"/>
</dbReference>
<protein>
    <submittedName>
        <fullName evidence="6">Unannotated protein</fullName>
    </submittedName>
</protein>
<dbReference type="Gene3D" id="3.100.10.10">
    <property type="match status" value="1"/>
</dbReference>
<name>A0A6J6B868_9ZZZZ</name>
<keyword evidence="2" id="KW-0689">Ribosomal protein</keyword>
<dbReference type="AlphaFoldDB" id="A0A6J6B868"/>
<sequence>MRVDELAPAPGSTHPKKRVGRGIGGKGGKTAGRGTKGQQSRGRGKVARGFEGGQMPLKQRVPKLKGFNNPFRVEYQAVNLDSLTEIDEPVVNPEILFARGVLHKGAFVKVLARGQVGRAVEVHAHGVSKAAQAAIEAAGGSVTIIPLPYKVRPAAKGNQFTNR</sequence>
<organism evidence="6">
    <name type="scientific">freshwater metagenome</name>
    <dbReference type="NCBI Taxonomy" id="449393"/>
    <lineage>
        <taxon>unclassified sequences</taxon>
        <taxon>metagenomes</taxon>
        <taxon>ecological metagenomes</taxon>
    </lineage>
</organism>
<dbReference type="InterPro" id="IPR001196">
    <property type="entry name" value="Ribosomal_uL15_CS"/>
</dbReference>
<dbReference type="PROSITE" id="PS00475">
    <property type="entry name" value="RIBOSOMAL_L15"/>
    <property type="match status" value="1"/>
</dbReference>
<dbReference type="HAMAP" id="MF_01341">
    <property type="entry name" value="Ribosomal_uL15"/>
    <property type="match status" value="1"/>
</dbReference>
<evidence type="ECO:0000256" key="2">
    <source>
        <dbReference type="ARBA" id="ARBA00022980"/>
    </source>
</evidence>
<dbReference type="EMBL" id="CAEZSL010000019">
    <property type="protein sequence ID" value="CAB4535201.1"/>
    <property type="molecule type" value="Genomic_DNA"/>
</dbReference>
<dbReference type="InterPro" id="IPR005749">
    <property type="entry name" value="Ribosomal_uL15_bac-type"/>
</dbReference>
<accession>A0A6J6B868</accession>
<evidence type="ECO:0000313" key="6">
    <source>
        <dbReference type="EMBL" id="CAB4535201.1"/>
    </source>
</evidence>
<feature type="domain" description="Large ribosomal subunit protein uL15/eL18" evidence="5">
    <location>
        <begin position="78"/>
        <end position="143"/>
    </location>
</feature>
<dbReference type="GO" id="GO:0022625">
    <property type="term" value="C:cytosolic large ribosomal subunit"/>
    <property type="evidence" value="ECO:0007669"/>
    <property type="project" value="TreeGrafter"/>
</dbReference>
<dbReference type="GO" id="GO:0006412">
    <property type="term" value="P:translation"/>
    <property type="evidence" value="ECO:0007669"/>
    <property type="project" value="InterPro"/>
</dbReference>
<proteinExistence type="inferred from homology"/>
<dbReference type="InterPro" id="IPR036227">
    <property type="entry name" value="Ribosomal_uL15/eL18_sf"/>
</dbReference>
<feature type="region of interest" description="Disordered" evidence="4">
    <location>
        <begin position="1"/>
        <end position="54"/>
    </location>
</feature>
<dbReference type="SUPFAM" id="SSF52080">
    <property type="entry name" value="Ribosomal proteins L15p and L18e"/>
    <property type="match status" value="1"/>
</dbReference>
<feature type="compositionally biased region" description="Gly residues" evidence="4">
    <location>
        <begin position="21"/>
        <end position="35"/>
    </location>
</feature>
<evidence type="ECO:0000259" key="5">
    <source>
        <dbReference type="Pfam" id="PF00828"/>
    </source>
</evidence>
<keyword evidence="3" id="KW-0687">Ribonucleoprotein</keyword>
<dbReference type="GO" id="GO:0003735">
    <property type="term" value="F:structural constituent of ribosome"/>
    <property type="evidence" value="ECO:0007669"/>
    <property type="project" value="InterPro"/>
</dbReference>
<dbReference type="PANTHER" id="PTHR12934:SF11">
    <property type="entry name" value="LARGE RIBOSOMAL SUBUNIT PROTEIN UL15M"/>
    <property type="match status" value="1"/>
</dbReference>
<dbReference type="Pfam" id="PF00828">
    <property type="entry name" value="Ribosomal_L27A"/>
    <property type="match status" value="1"/>
</dbReference>
<dbReference type="InterPro" id="IPR030878">
    <property type="entry name" value="Ribosomal_uL15"/>
</dbReference>
<evidence type="ECO:0000256" key="4">
    <source>
        <dbReference type="SAM" id="MobiDB-lite"/>
    </source>
</evidence>
<dbReference type="InterPro" id="IPR021131">
    <property type="entry name" value="Ribosomal_uL15/eL18"/>
</dbReference>
<evidence type="ECO:0000256" key="3">
    <source>
        <dbReference type="ARBA" id="ARBA00023274"/>
    </source>
</evidence>
<gene>
    <name evidence="6" type="ORF">UFOPK1421_00302</name>
</gene>